<name>A0A8T2H4C5_ARASU</name>
<proteinExistence type="inferred from homology"/>
<comment type="caution">
    <text evidence="5">The sequence shown here is derived from an EMBL/GenBank/DDBJ whole genome shotgun (WGS) entry which is preliminary data.</text>
</comment>
<dbReference type="InterPro" id="IPR044730">
    <property type="entry name" value="RNase_H-like_dom_plant"/>
</dbReference>
<evidence type="ECO:0000256" key="3">
    <source>
        <dbReference type="SAM" id="MobiDB-lite"/>
    </source>
</evidence>
<keyword evidence="1" id="KW-0341">Growth regulation</keyword>
<dbReference type="CDD" id="cd06222">
    <property type="entry name" value="RNase_H_like"/>
    <property type="match status" value="1"/>
</dbReference>
<organism evidence="5 6">
    <name type="scientific">Arabidopsis suecica</name>
    <name type="common">Swedish thale-cress</name>
    <name type="synonym">Cardaminopsis suecica</name>
    <dbReference type="NCBI Taxonomy" id="45249"/>
    <lineage>
        <taxon>Eukaryota</taxon>
        <taxon>Viridiplantae</taxon>
        <taxon>Streptophyta</taxon>
        <taxon>Embryophyta</taxon>
        <taxon>Tracheophyta</taxon>
        <taxon>Spermatophyta</taxon>
        <taxon>Magnoliopsida</taxon>
        <taxon>eudicotyledons</taxon>
        <taxon>Gunneridae</taxon>
        <taxon>Pentapetalae</taxon>
        <taxon>rosids</taxon>
        <taxon>malvids</taxon>
        <taxon>Brassicales</taxon>
        <taxon>Brassicaceae</taxon>
        <taxon>Camelineae</taxon>
        <taxon>Arabidopsis</taxon>
    </lineage>
</organism>
<feature type="region of interest" description="Disordered" evidence="3">
    <location>
        <begin position="51"/>
        <end position="89"/>
    </location>
</feature>
<comment type="similarity">
    <text evidence="2">Belongs to the LAZY family.</text>
</comment>
<evidence type="ECO:0000313" key="6">
    <source>
        <dbReference type="Proteomes" id="UP000694251"/>
    </source>
</evidence>
<reference evidence="5 6" key="1">
    <citation type="submission" date="2020-12" db="EMBL/GenBank/DDBJ databases">
        <title>Concerted genomic and epigenomic changes stabilize Arabidopsis allopolyploids.</title>
        <authorList>
            <person name="Chen Z."/>
        </authorList>
    </citation>
    <scope>NUCLEOTIDE SEQUENCE [LARGE SCALE GENOMIC DNA]</scope>
    <source>
        <strain evidence="5">As9502</strain>
        <tissue evidence="5">Leaf</tissue>
    </source>
</reference>
<evidence type="ECO:0000256" key="1">
    <source>
        <dbReference type="ARBA" id="ARBA00022604"/>
    </source>
</evidence>
<dbReference type="GO" id="GO:0003676">
    <property type="term" value="F:nucleic acid binding"/>
    <property type="evidence" value="ECO:0007669"/>
    <property type="project" value="InterPro"/>
</dbReference>
<dbReference type="GO" id="GO:0040008">
    <property type="term" value="P:regulation of growth"/>
    <property type="evidence" value="ECO:0007669"/>
    <property type="project" value="InterPro"/>
</dbReference>
<feature type="region of interest" description="Disordered" evidence="3">
    <location>
        <begin position="1"/>
        <end position="36"/>
    </location>
</feature>
<feature type="compositionally biased region" description="Basic and acidic residues" evidence="3">
    <location>
        <begin position="59"/>
        <end position="74"/>
    </location>
</feature>
<dbReference type="GO" id="GO:0009630">
    <property type="term" value="P:gravitropism"/>
    <property type="evidence" value="ECO:0007669"/>
    <property type="project" value="InterPro"/>
</dbReference>
<evidence type="ECO:0000259" key="4">
    <source>
        <dbReference type="Pfam" id="PF13456"/>
    </source>
</evidence>
<dbReference type="OrthoDB" id="1729737at2759"/>
<dbReference type="InterPro" id="IPR002156">
    <property type="entry name" value="RNaseH_domain"/>
</dbReference>
<dbReference type="AlphaFoldDB" id="A0A8T2H4C5"/>
<dbReference type="Proteomes" id="UP000694251">
    <property type="component" value="Chromosome 1"/>
</dbReference>
<dbReference type="PANTHER" id="PTHR34045:SF21">
    <property type="entry name" value="PROTEIN LAZY 2"/>
    <property type="match status" value="1"/>
</dbReference>
<protein>
    <submittedName>
        <fullName evidence="5">Ribonuclease H domain</fullName>
    </submittedName>
</protein>
<keyword evidence="6" id="KW-1185">Reference proteome</keyword>
<evidence type="ECO:0000313" key="5">
    <source>
        <dbReference type="EMBL" id="KAG7654618.1"/>
    </source>
</evidence>
<gene>
    <name evidence="5" type="ORF">ISN44_As01g017780</name>
</gene>
<feature type="domain" description="RNase H type-1" evidence="4">
    <location>
        <begin position="456"/>
        <end position="533"/>
    </location>
</feature>
<dbReference type="GO" id="GO:0004523">
    <property type="term" value="F:RNA-DNA hybrid ribonuclease activity"/>
    <property type="evidence" value="ECO:0007669"/>
    <property type="project" value="InterPro"/>
</dbReference>
<feature type="region of interest" description="Disordered" evidence="3">
    <location>
        <begin position="261"/>
        <end position="281"/>
    </location>
</feature>
<dbReference type="Pfam" id="PF13456">
    <property type="entry name" value="RVT_3"/>
    <property type="match status" value="1"/>
</dbReference>
<dbReference type="PANTHER" id="PTHR34045">
    <property type="entry name" value="OS03G0406300 PROTEIN"/>
    <property type="match status" value="1"/>
</dbReference>
<accession>A0A8T2H4C5</accession>
<dbReference type="EMBL" id="JAEFBJ010000001">
    <property type="protein sequence ID" value="KAG7654618.1"/>
    <property type="molecule type" value="Genomic_DNA"/>
</dbReference>
<evidence type="ECO:0000256" key="2">
    <source>
        <dbReference type="ARBA" id="ARBA00024198"/>
    </source>
</evidence>
<sequence length="569" mass="64836">MKFFGWMQNKLNGDHNRTSTSSASSHHVKQEPREEFSDWPHALLAIGTFGTTSNSVSENESKNVHEEIEAEKKCTAQSEQEEEPSSSVNLEDFTPEEVGKLQKELMKLLSRTKKRKSDVNRELMKNLPLDRFLNCPSSLEVDRRISNALSAVVDSSEENKEEDMERTINVILGRCKEISIESKNNKKKRDISKNSVSYLFKKIFVCADGISTAPSPSLRDTLQESRMEKLLKMMLHKKINAQASSKPTSLTTKRYLQDKKQLSLKSEEEETSERRSSSDGYKWVKTDSDCDHSSRDMIQPSSFKLLQNLLPSIDSKSSRENLKKAWMVSKGTWSSTWREWGGDNSTHFTGLSDDGGNLDPLVTSTETFFFLFEIAAIWWGWKWRCGNIFGENKKCRDRVRFIKDRALDVWKAHVHKMGVTTRTAREERLIAWSPPRVGWFKLNTDGASRGNPRLATAAYYGLNIAWERGVTQLEMEIDSEMVVGFLRTGIDDSHPLSFLVRLCHGLLSKDWSVRISHVYREANRLADGLANYAFLLPLGFHLFNSTPDSVMSIVHDDVAGSAYPRNVQV</sequence>
<feature type="compositionally biased region" description="Basic and acidic residues" evidence="3">
    <location>
        <begin position="272"/>
        <end position="281"/>
    </location>
</feature>
<dbReference type="InterPro" id="IPR044683">
    <property type="entry name" value="LAZY"/>
</dbReference>